<reference evidence="3 4" key="1">
    <citation type="submission" date="2024-08" db="EMBL/GenBank/DDBJ databases">
        <authorList>
            <person name="Lu H."/>
        </authorList>
    </citation>
    <scope>NUCLEOTIDE SEQUENCE [LARGE SCALE GENOMIC DNA]</scope>
    <source>
        <strain evidence="3 4">BYS87W</strain>
    </source>
</reference>
<dbReference type="Gene3D" id="3.50.50.60">
    <property type="entry name" value="FAD/NAD(P)-binding domain"/>
    <property type="match status" value="2"/>
</dbReference>
<dbReference type="InterPro" id="IPR036188">
    <property type="entry name" value="FAD/NAD-bd_sf"/>
</dbReference>
<keyword evidence="4" id="KW-1185">Reference proteome</keyword>
<organism evidence="3 4">
    <name type="scientific">Pelomonas baiyunensis</name>
    <dbReference type="NCBI Taxonomy" id="3299026"/>
    <lineage>
        <taxon>Bacteria</taxon>
        <taxon>Pseudomonadati</taxon>
        <taxon>Pseudomonadota</taxon>
        <taxon>Betaproteobacteria</taxon>
        <taxon>Burkholderiales</taxon>
        <taxon>Sphaerotilaceae</taxon>
        <taxon>Roseateles</taxon>
    </lineage>
</organism>
<dbReference type="RefSeq" id="WP_394386353.1">
    <property type="nucleotide sequence ID" value="NZ_JBIGIB010000004.1"/>
</dbReference>
<keyword evidence="2" id="KW-0560">Oxidoreductase</keyword>
<comment type="caution">
    <text evidence="3">The sequence shown here is derived from an EMBL/GenBank/DDBJ whole genome shotgun (WGS) entry which is preliminary data.</text>
</comment>
<accession>A0ABW7H1Q6</accession>
<dbReference type="EMBL" id="JBIGIB010000004">
    <property type="protein sequence ID" value="MFG6468160.1"/>
    <property type="molecule type" value="Genomic_DNA"/>
</dbReference>
<dbReference type="InterPro" id="IPR050097">
    <property type="entry name" value="Ferredoxin-NADP_redctase_2"/>
</dbReference>
<evidence type="ECO:0000313" key="4">
    <source>
        <dbReference type="Proteomes" id="UP001606303"/>
    </source>
</evidence>
<evidence type="ECO:0000313" key="3">
    <source>
        <dbReference type="EMBL" id="MFG6468160.1"/>
    </source>
</evidence>
<gene>
    <name evidence="3" type="ORF">ACG01O_16155</name>
</gene>
<dbReference type="SUPFAM" id="SSF51905">
    <property type="entry name" value="FAD/NAD(P)-binding domain"/>
    <property type="match status" value="1"/>
</dbReference>
<dbReference type="PRINTS" id="PR00368">
    <property type="entry name" value="FADPNR"/>
</dbReference>
<dbReference type="PRINTS" id="PR00469">
    <property type="entry name" value="PNDRDTASEII"/>
</dbReference>
<sequence>MDSIRRRGRAPAGVYDVIIVGAGPAGLGAALSAQAHGLRYLVLEQEDSLGGSVYHYPRAKIAMTAPVTLPLVGQVRMSEVSKEKLLAFWQDVVQQHGLQLSFKDAMQRVEPEGTGFVVHATRGTYRAQSVLLAIGRRGSPRKLGCPGEELPNVVYRLIDAEQYRGRRVLVVGGGDSALEAAVQLSEQPGTPVRLAYRSAAFNRVKGKNRQALEAAVAAGRIQLHLSTEVASIELAQVTLSSEGHLDTVPNDDVIVCAGGVLPTPLLQAMGIAFDTKHGTA</sequence>
<protein>
    <submittedName>
        <fullName evidence="3">NAD(P)-binding domain-containing protein</fullName>
    </submittedName>
</protein>
<dbReference type="Proteomes" id="UP001606303">
    <property type="component" value="Unassembled WGS sequence"/>
</dbReference>
<name>A0ABW7H1Q6_9BURK</name>
<keyword evidence="1" id="KW-0285">Flavoprotein</keyword>
<proteinExistence type="predicted"/>
<dbReference type="Pfam" id="PF13738">
    <property type="entry name" value="Pyr_redox_3"/>
    <property type="match status" value="1"/>
</dbReference>
<evidence type="ECO:0000256" key="2">
    <source>
        <dbReference type="ARBA" id="ARBA00023002"/>
    </source>
</evidence>
<evidence type="ECO:0000256" key="1">
    <source>
        <dbReference type="ARBA" id="ARBA00022630"/>
    </source>
</evidence>
<dbReference type="PANTHER" id="PTHR48105">
    <property type="entry name" value="THIOREDOXIN REDUCTASE 1-RELATED-RELATED"/>
    <property type="match status" value="1"/>
</dbReference>